<reference evidence="2 3" key="1">
    <citation type="submission" date="2024-10" db="EMBL/GenBank/DDBJ databases">
        <title>The Natural Products Discovery Center: Release of the First 8490 Sequenced Strains for Exploring Actinobacteria Biosynthetic Diversity.</title>
        <authorList>
            <person name="Kalkreuter E."/>
            <person name="Kautsar S.A."/>
            <person name="Yang D."/>
            <person name="Bader C.D."/>
            <person name="Teijaro C.N."/>
            <person name="Fluegel L."/>
            <person name="Davis C.M."/>
            <person name="Simpson J.R."/>
            <person name="Lauterbach L."/>
            <person name="Steele A.D."/>
            <person name="Gui C."/>
            <person name="Meng S."/>
            <person name="Li G."/>
            <person name="Viehrig K."/>
            <person name="Ye F."/>
            <person name="Su P."/>
            <person name="Kiefer A.F."/>
            <person name="Nichols A."/>
            <person name="Cepeda A.J."/>
            <person name="Yan W."/>
            <person name="Fan B."/>
            <person name="Jiang Y."/>
            <person name="Adhikari A."/>
            <person name="Zheng C.-J."/>
            <person name="Schuster L."/>
            <person name="Cowan T.M."/>
            <person name="Smanski M.J."/>
            <person name="Chevrette M.G."/>
            <person name="De Carvalho L.P.S."/>
            <person name="Shen B."/>
        </authorList>
    </citation>
    <scope>NUCLEOTIDE SEQUENCE [LARGE SCALE GENOMIC DNA]</scope>
    <source>
        <strain evidence="2 3">NPDC053399</strain>
    </source>
</reference>
<evidence type="ECO:0000256" key="1">
    <source>
        <dbReference type="SAM" id="Phobius"/>
    </source>
</evidence>
<keyword evidence="3" id="KW-1185">Reference proteome</keyword>
<evidence type="ECO:0000313" key="2">
    <source>
        <dbReference type="EMBL" id="MFI9099977.1"/>
    </source>
</evidence>
<gene>
    <name evidence="2" type="ORF">ACIGXA_05600</name>
</gene>
<feature type="transmembrane region" description="Helical" evidence="1">
    <location>
        <begin position="6"/>
        <end position="26"/>
    </location>
</feature>
<keyword evidence="1" id="KW-1133">Transmembrane helix</keyword>
<protein>
    <recommendedName>
        <fullName evidence="4">Secreted protein</fullName>
    </recommendedName>
</protein>
<evidence type="ECO:0000313" key="3">
    <source>
        <dbReference type="Proteomes" id="UP001614394"/>
    </source>
</evidence>
<proteinExistence type="predicted"/>
<comment type="caution">
    <text evidence="2">The sequence shown here is derived from an EMBL/GenBank/DDBJ whole genome shotgun (WGS) entry which is preliminary data.</text>
</comment>
<dbReference type="Proteomes" id="UP001614394">
    <property type="component" value="Unassembled WGS sequence"/>
</dbReference>
<organism evidence="2 3">
    <name type="scientific">Streptomyces fildesensis</name>
    <dbReference type="NCBI Taxonomy" id="375757"/>
    <lineage>
        <taxon>Bacteria</taxon>
        <taxon>Bacillati</taxon>
        <taxon>Actinomycetota</taxon>
        <taxon>Actinomycetes</taxon>
        <taxon>Kitasatosporales</taxon>
        <taxon>Streptomycetaceae</taxon>
        <taxon>Streptomyces</taxon>
    </lineage>
</organism>
<sequence length="160" mass="17568">MGWVTLVGTLSGAVLGVGSSMLIEGIRARRDRGNRLEEVRREAYVKFLTALTETETALQTLALSRPAPVDPGDVITAYRSQRILPTFYELLMVAPPVVSEAAENAYQGMRGIRDGITTLATVERGSDAWQEVHLPYRDAVRRLRQVMRDSIQGAAPTGAR</sequence>
<accession>A0ABW8C2C1</accession>
<keyword evidence="1" id="KW-0472">Membrane</keyword>
<dbReference type="RefSeq" id="WP_399644647.1">
    <property type="nucleotide sequence ID" value="NZ_JBITYG010000001.1"/>
</dbReference>
<dbReference type="EMBL" id="JBITYG010000001">
    <property type="protein sequence ID" value="MFI9099977.1"/>
    <property type="molecule type" value="Genomic_DNA"/>
</dbReference>
<name>A0ABW8C2C1_9ACTN</name>
<keyword evidence="1" id="KW-0812">Transmembrane</keyword>
<evidence type="ECO:0008006" key="4">
    <source>
        <dbReference type="Google" id="ProtNLM"/>
    </source>
</evidence>